<keyword evidence="1" id="KW-1185">Reference proteome</keyword>
<dbReference type="WBParaSite" id="nRc.2.0.1.t37129-RA">
    <property type="protein sequence ID" value="nRc.2.0.1.t37129-RA"/>
    <property type="gene ID" value="nRc.2.0.1.g37129"/>
</dbReference>
<name>A0A915KGP4_ROMCU</name>
<evidence type="ECO:0000313" key="1">
    <source>
        <dbReference type="Proteomes" id="UP000887565"/>
    </source>
</evidence>
<evidence type="ECO:0000313" key="2">
    <source>
        <dbReference type="WBParaSite" id="nRc.2.0.1.t37129-RA"/>
    </source>
</evidence>
<dbReference type="Proteomes" id="UP000887565">
    <property type="component" value="Unplaced"/>
</dbReference>
<sequence length="215" mass="23606">MALLEIKYVQQCVTCPFFDILQLNIFGSQNFNLAPNNLGQGAIWFLVFEPKKPACRSTNQLHINDPGARVTQILFSGVTICRVSTICPISWRIEKGRELLIFNNSSAFAGLLGMCSNFGLHFVHVTADASAISHRAISHRPMHRLMQSVTLADALASADGKFLAIDPSLLGTRNTRVPDVLSYFTARYCAVPRGAGCSIDIKKQRRPAPRGTASE</sequence>
<proteinExistence type="predicted"/>
<accession>A0A915KGP4</accession>
<dbReference type="AlphaFoldDB" id="A0A915KGP4"/>
<protein>
    <submittedName>
        <fullName evidence="2">Uncharacterized protein</fullName>
    </submittedName>
</protein>
<reference evidence="2" key="1">
    <citation type="submission" date="2022-11" db="UniProtKB">
        <authorList>
            <consortium name="WormBaseParasite"/>
        </authorList>
    </citation>
    <scope>IDENTIFICATION</scope>
</reference>
<organism evidence="1 2">
    <name type="scientific">Romanomermis culicivorax</name>
    <name type="common">Nematode worm</name>
    <dbReference type="NCBI Taxonomy" id="13658"/>
    <lineage>
        <taxon>Eukaryota</taxon>
        <taxon>Metazoa</taxon>
        <taxon>Ecdysozoa</taxon>
        <taxon>Nematoda</taxon>
        <taxon>Enoplea</taxon>
        <taxon>Dorylaimia</taxon>
        <taxon>Mermithida</taxon>
        <taxon>Mermithoidea</taxon>
        <taxon>Mermithidae</taxon>
        <taxon>Romanomermis</taxon>
    </lineage>
</organism>